<name>A0ABR9TC64_9SPHI</name>
<comment type="caution">
    <text evidence="3">The sequence shown here is derived from an EMBL/GenBank/DDBJ whole genome shotgun (WGS) entry which is preliminary data.</text>
</comment>
<dbReference type="SMART" id="SM01409">
    <property type="entry name" value="RNA_pol_Rpb6"/>
    <property type="match status" value="1"/>
</dbReference>
<evidence type="ECO:0000256" key="2">
    <source>
        <dbReference type="ARBA" id="ARBA00023163"/>
    </source>
</evidence>
<gene>
    <name evidence="3" type="ORF">C4F40_19695</name>
</gene>
<evidence type="ECO:0000256" key="1">
    <source>
        <dbReference type="ARBA" id="ARBA00022478"/>
    </source>
</evidence>
<evidence type="ECO:0000313" key="4">
    <source>
        <dbReference type="Proteomes" id="UP000618319"/>
    </source>
</evidence>
<protein>
    <submittedName>
        <fullName evidence="3">RNA polymerase Rpb6</fullName>
    </submittedName>
</protein>
<dbReference type="Pfam" id="PF01192">
    <property type="entry name" value="RNA_pol_Rpb6"/>
    <property type="match status" value="1"/>
</dbReference>
<dbReference type="Proteomes" id="UP000618319">
    <property type="component" value="Unassembled WGS sequence"/>
</dbReference>
<accession>A0ABR9TC64</accession>
<keyword evidence="4" id="KW-1185">Reference proteome</keyword>
<organism evidence="3 4">
    <name type="scientific">Sphingobacterium pedocola</name>
    <dbReference type="NCBI Taxonomy" id="2082722"/>
    <lineage>
        <taxon>Bacteria</taxon>
        <taxon>Pseudomonadati</taxon>
        <taxon>Bacteroidota</taxon>
        <taxon>Sphingobacteriia</taxon>
        <taxon>Sphingobacteriales</taxon>
        <taxon>Sphingobacteriaceae</taxon>
        <taxon>Sphingobacterium</taxon>
    </lineage>
</organism>
<keyword evidence="1" id="KW-0240">DNA-directed RNA polymerase</keyword>
<sequence>MSQLKNNAVPNSTVTRDLREFDKTTDNLYESIVVISKRANQIGVEVKEELTSKLAEFASSNDNLEEVFENREQIEISKHYERLPKPSLVAIDEFLNDKVYFRNPATEQE</sequence>
<dbReference type="InterPro" id="IPR006110">
    <property type="entry name" value="Pol_omega/Rpo6/RPB6"/>
</dbReference>
<proteinExistence type="predicted"/>
<evidence type="ECO:0000313" key="3">
    <source>
        <dbReference type="EMBL" id="MBE8722948.1"/>
    </source>
</evidence>
<dbReference type="EMBL" id="PSKQ01000025">
    <property type="protein sequence ID" value="MBE8722948.1"/>
    <property type="molecule type" value="Genomic_DNA"/>
</dbReference>
<dbReference type="RefSeq" id="WP_196941093.1">
    <property type="nucleotide sequence ID" value="NZ_MU158692.1"/>
</dbReference>
<keyword evidence="2" id="KW-0804">Transcription</keyword>
<reference evidence="3 4" key="1">
    <citation type="submission" date="2018-02" db="EMBL/GenBank/DDBJ databases">
        <title>Sphingobacterium KA21.</title>
        <authorList>
            <person name="Vasarhelyi B.M."/>
            <person name="Deshmukh S."/>
            <person name="Balint B."/>
            <person name="Kukolya J."/>
        </authorList>
    </citation>
    <scope>NUCLEOTIDE SEQUENCE [LARGE SCALE GENOMIC DNA]</scope>
    <source>
        <strain evidence="3 4">Ka21</strain>
    </source>
</reference>